<evidence type="ECO:0000313" key="1">
    <source>
        <dbReference type="EMBL" id="GMF06322.1"/>
    </source>
</evidence>
<dbReference type="EMBL" id="BSXS01015049">
    <property type="protein sequence ID" value="GMF06322.1"/>
    <property type="molecule type" value="Genomic_DNA"/>
</dbReference>
<comment type="caution">
    <text evidence="1">The sequence shown here is derived from an EMBL/GenBank/DDBJ whole genome shotgun (WGS) entry which is preliminary data.</text>
</comment>
<keyword evidence="2" id="KW-1185">Reference proteome</keyword>
<gene>
    <name evidence="1" type="ORF">Amon02_001264700</name>
</gene>
<organism evidence="1 2">
    <name type="scientific">Ambrosiozyma monospora</name>
    <name type="common">Yeast</name>
    <name type="synonym">Endomycopsis monosporus</name>
    <dbReference type="NCBI Taxonomy" id="43982"/>
    <lineage>
        <taxon>Eukaryota</taxon>
        <taxon>Fungi</taxon>
        <taxon>Dikarya</taxon>
        <taxon>Ascomycota</taxon>
        <taxon>Saccharomycotina</taxon>
        <taxon>Pichiomycetes</taxon>
        <taxon>Pichiales</taxon>
        <taxon>Pichiaceae</taxon>
        <taxon>Ambrosiozyma</taxon>
    </lineage>
</organism>
<proteinExistence type="predicted"/>
<sequence>MKFSTMNDKQQHQQQQGGQPQTEQLTQGTSEQEYVQQLYEQDYGGANYSHNPDYHNYHQSPPQQDPVTAIEGTPQTQDQQPQQVDESANSGTDDTTATQGLDSTSTTTKTPATTEETNLSLNLTHNVNTVVSETEELAGLANGHHGENVLYRYQ</sequence>
<dbReference type="Proteomes" id="UP001165064">
    <property type="component" value="Unassembled WGS sequence"/>
</dbReference>
<name>A0ACB5UAS9_AMBMO</name>
<reference evidence="1" key="1">
    <citation type="submission" date="2023-04" db="EMBL/GenBank/DDBJ databases">
        <title>Ambrosiozyma monospora NBRC 10751.</title>
        <authorList>
            <person name="Ichikawa N."/>
            <person name="Sato H."/>
            <person name="Tonouchi N."/>
        </authorList>
    </citation>
    <scope>NUCLEOTIDE SEQUENCE</scope>
    <source>
        <strain evidence="1">NBRC 10751</strain>
    </source>
</reference>
<evidence type="ECO:0000313" key="2">
    <source>
        <dbReference type="Proteomes" id="UP001165064"/>
    </source>
</evidence>
<accession>A0ACB5UAS9</accession>
<protein>
    <submittedName>
        <fullName evidence="1">Unnamed protein product</fullName>
    </submittedName>
</protein>